<evidence type="ECO:0000256" key="9">
    <source>
        <dbReference type="ARBA" id="ARBA00022516"/>
    </source>
</evidence>
<keyword evidence="17" id="KW-1208">Phospholipid metabolism</keyword>
<feature type="transmembrane region" description="Helical" evidence="19">
    <location>
        <begin position="108"/>
        <end position="127"/>
    </location>
</feature>
<sequence length="273" mass="28352">MLITRVITALCLLLVLLPILFLAPPVALAGLVAVIVLLGGWEFGRLIGLPGAWAWGYGAACLLALLGWQALSDPALLVRLLQAAVVCWGIALVLLARGVRRATPGFTALGALLGLVMLPAFGHATMVLRQAGIGVLLSVAVLVWAADIGAYFVGKAVGRRKLAPTISPGKSWEGALGGWLLASLISLWLAASHVLAPTWFSRGADAMGLLPVALLVTLLVAASVIGDLFESLLKRQVGMKDSSALLPGHGGVLDRIDALLPVFPLAALLATFF</sequence>
<dbReference type="GO" id="GO:0016779">
    <property type="term" value="F:nucleotidyltransferase activity"/>
    <property type="evidence" value="ECO:0007669"/>
    <property type="project" value="UniProtKB-KW"/>
</dbReference>
<comment type="similarity">
    <text evidence="5 18">Belongs to the CDS family.</text>
</comment>
<evidence type="ECO:0000256" key="1">
    <source>
        <dbReference type="ARBA" id="ARBA00001698"/>
    </source>
</evidence>
<comment type="pathway">
    <text evidence="4">Lipid metabolism.</text>
</comment>
<evidence type="ECO:0000256" key="15">
    <source>
        <dbReference type="ARBA" id="ARBA00023136"/>
    </source>
</evidence>
<gene>
    <name evidence="20" type="ORF">BKK80_10055</name>
</gene>
<feature type="transmembrane region" description="Helical" evidence="19">
    <location>
        <begin position="76"/>
        <end position="96"/>
    </location>
</feature>
<comment type="pathway">
    <text evidence="3 18">Phospholipid metabolism; CDP-diacylglycerol biosynthesis; CDP-diacylglycerol from sn-glycerol 3-phosphate: step 3/3.</text>
</comment>
<evidence type="ECO:0000256" key="3">
    <source>
        <dbReference type="ARBA" id="ARBA00005119"/>
    </source>
</evidence>
<keyword evidence="11 18" id="KW-0812">Transmembrane</keyword>
<evidence type="ECO:0000256" key="5">
    <source>
        <dbReference type="ARBA" id="ARBA00010185"/>
    </source>
</evidence>
<dbReference type="RefSeq" id="WP_071012449.1">
    <property type="nucleotide sequence ID" value="NZ_CP017754.1"/>
</dbReference>
<evidence type="ECO:0000256" key="13">
    <source>
        <dbReference type="ARBA" id="ARBA00022989"/>
    </source>
</evidence>
<evidence type="ECO:0000313" key="20">
    <source>
        <dbReference type="EMBL" id="AOZ06136.1"/>
    </source>
</evidence>
<dbReference type="EMBL" id="CP017754">
    <property type="protein sequence ID" value="AOZ06136.1"/>
    <property type="molecule type" value="Genomic_DNA"/>
</dbReference>
<evidence type="ECO:0000256" key="2">
    <source>
        <dbReference type="ARBA" id="ARBA00004651"/>
    </source>
</evidence>
<dbReference type="Proteomes" id="UP000177515">
    <property type="component" value="Chromosome 1"/>
</dbReference>
<evidence type="ECO:0000256" key="18">
    <source>
        <dbReference type="RuleBase" id="RU003938"/>
    </source>
</evidence>
<evidence type="ECO:0000256" key="10">
    <source>
        <dbReference type="ARBA" id="ARBA00022679"/>
    </source>
</evidence>
<keyword evidence="21" id="KW-1185">Reference proteome</keyword>
<evidence type="ECO:0000313" key="21">
    <source>
        <dbReference type="Proteomes" id="UP000177515"/>
    </source>
</evidence>
<evidence type="ECO:0000256" key="16">
    <source>
        <dbReference type="ARBA" id="ARBA00023209"/>
    </source>
</evidence>
<dbReference type="PANTHER" id="PTHR46382:SF1">
    <property type="entry name" value="PHOSPHATIDATE CYTIDYLYLTRANSFERASE"/>
    <property type="match status" value="1"/>
</dbReference>
<evidence type="ECO:0000256" key="14">
    <source>
        <dbReference type="ARBA" id="ARBA00023098"/>
    </source>
</evidence>
<evidence type="ECO:0000256" key="7">
    <source>
        <dbReference type="ARBA" id="ARBA00019373"/>
    </source>
</evidence>
<comment type="catalytic activity">
    <reaction evidence="1 18">
        <text>a 1,2-diacyl-sn-glycero-3-phosphate + CTP + H(+) = a CDP-1,2-diacyl-sn-glycerol + diphosphate</text>
        <dbReference type="Rhea" id="RHEA:16229"/>
        <dbReference type="ChEBI" id="CHEBI:15378"/>
        <dbReference type="ChEBI" id="CHEBI:33019"/>
        <dbReference type="ChEBI" id="CHEBI:37563"/>
        <dbReference type="ChEBI" id="CHEBI:58332"/>
        <dbReference type="ChEBI" id="CHEBI:58608"/>
        <dbReference type="EC" id="2.7.7.41"/>
    </reaction>
</comment>
<keyword evidence="13 19" id="KW-1133">Transmembrane helix</keyword>
<protein>
    <recommendedName>
        <fullName evidence="7 18">Phosphatidate cytidylyltransferase</fullName>
        <ecNumber evidence="6 18">2.7.7.41</ecNumber>
    </recommendedName>
</protein>
<dbReference type="EC" id="2.7.7.41" evidence="6 18"/>
<keyword evidence="12 18" id="KW-0548">Nucleotidyltransferase</keyword>
<feature type="transmembrane region" description="Helical" evidence="19">
    <location>
        <begin position="208"/>
        <end position="229"/>
    </location>
</feature>
<feature type="transmembrane region" description="Helical" evidence="19">
    <location>
        <begin position="175"/>
        <end position="196"/>
    </location>
</feature>
<feature type="transmembrane region" description="Helical" evidence="19">
    <location>
        <begin position="51"/>
        <end position="70"/>
    </location>
</feature>
<dbReference type="PANTHER" id="PTHR46382">
    <property type="entry name" value="PHOSPHATIDATE CYTIDYLYLTRANSFERASE"/>
    <property type="match status" value="1"/>
</dbReference>
<dbReference type="PROSITE" id="PS01315">
    <property type="entry name" value="CDS"/>
    <property type="match status" value="1"/>
</dbReference>
<evidence type="ECO:0000256" key="6">
    <source>
        <dbReference type="ARBA" id="ARBA00012487"/>
    </source>
</evidence>
<reference evidence="20 21" key="1">
    <citation type="submission" date="2016-10" db="EMBL/GenBank/DDBJ databases">
        <title>Complete genome sequences of three Cupriavidus strains isolated from various Malaysian environments.</title>
        <authorList>
            <person name="Abdullah A.A.-A."/>
            <person name="Shafie N.A.H."/>
            <person name="Lau N.S."/>
        </authorList>
    </citation>
    <scope>NUCLEOTIDE SEQUENCE [LARGE SCALE GENOMIC DNA]</scope>
    <source>
        <strain evidence="20 21">USMAA1020</strain>
    </source>
</reference>
<evidence type="ECO:0000256" key="19">
    <source>
        <dbReference type="SAM" id="Phobius"/>
    </source>
</evidence>
<keyword evidence="15 19" id="KW-0472">Membrane</keyword>
<proteinExistence type="inferred from homology"/>
<evidence type="ECO:0000256" key="4">
    <source>
        <dbReference type="ARBA" id="ARBA00005189"/>
    </source>
</evidence>
<evidence type="ECO:0000256" key="12">
    <source>
        <dbReference type="ARBA" id="ARBA00022695"/>
    </source>
</evidence>
<feature type="transmembrane region" description="Helical" evidence="19">
    <location>
        <begin position="133"/>
        <end position="154"/>
    </location>
</feature>
<organism evidence="20 21">
    <name type="scientific">Cupriavidus malaysiensis</name>
    <dbReference type="NCBI Taxonomy" id="367825"/>
    <lineage>
        <taxon>Bacteria</taxon>
        <taxon>Pseudomonadati</taxon>
        <taxon>Pseudomonadota</taxon>
        <taxon>Betaproteobacteria</taxon>
        <taxon>Burkholderiales</taxon>
        <taxon>Burkholderiaceae</taxon>
        <taxon>Cupriavidus</taxon>
    </lineage>
</organism>
<name>A0ABM6F3Y5_9BURK</name>
<keyword evidence="16" id="KW-0594">Phospholipid biosynthesis</keyword>
<evidence type="ECO:0000256" key="8">
    <source>
        <dbReference type="ARBA" id="ARBA00022475"/>
    </source>
</evidence>
<dbReference type="Pfam" id="PF01148">
    <property type="entry name" value="CTP_transf_1"/>
    <property type="match status" value="1"/>
</dbReference>
<evidence type="ECO:0000256" key="11">
    <source>
        <dbReference type="ARBA" id="ARBA00022692"/>
    </source>
</evidence>
<dbReference type="InterPro" id="IPR000374">
    <property type="entry name" value="PC_trans"/>
</dbReference>
<evidence type="ECO:0000256" key="17">
    <source>
        <dbReference type="ARBA" id="ARBA00023264"/>
    </source>
</evidence>
<keyword evidence="8" id="KW-1003">Cell membrane</keyword>
<keyword evidence="9" id="KW-0444">Lipid biosynthesis</keyword>
<keyword evidence="10 18" id="KW-0808">Transferase</keyword>
<feature type="transmembrane region" description="Helical" evidence="19">
    <location>
        <begin position="6"/>
        <end position="39"/>
    </location>
</feature>
<keyword evidence="14" id="KW-0443">Lipid metabolism</keyword>
<comment type="subcellular location">
    <subcellularLocation>
        <location evidence="2">Cell membrane</location>
        <topology evidence="2">Multi-pass membrane protein</topology>
    </subcellularLocation>
</comment>
<accession>A0ABM6F3Y5</accession>